<feature type="chain" id="PRO_5031479973" evidence="1">
    <location>
        <begin position="23"/>
        <end position="343"/>
    </location>
</feature>
<reference evidence="3 4" key="1">
    <citation type="submission" date="2019-08" db="EMBL/GenBank/DDBJ databases">
        <title>In-depth cultivation of the pig gut microbiome towards novel bacterial diversity and tailored functional studies.</title>
        <authorList>
            <person name="Wylensek D."/>
            <person name="Hitch T.C.A."/>
            <person name="Clavel T."/>
        </authorList>
    </citation>
    <scope>NUCLEOTIDE SEQUENCE [LARGE SCALE GENOMIC DNA]</scope>
    <source>
        <strain evidence="3 4">NM-380-WT-3C1</strain>
    </source>
</reference>
<feature type="signal peptide" evidence="1">
    <location>
        <begin position="1"/>
        <end position="22"/>
    </location>
</feature>
<evidence type="ECO:0000313" key="3">
    <source>
        <dbReference type="EMBL" id="MSU06349.1"/>
    </source>
</evidence>
<feature type="domain" description="SsuA/THI5-like" evidence="2">
    <location>
        <begin position="48"/>
        <end position="261"/>
    </location>
</feature>
<keyword evidence="4" id="KW-1185">Reference proteome</keyword>
<gene>
    <name evidence="3" type="ORF">FYJ80_06090</name>
</gene>
<dbReference type="GO" id="GO:0009228">
    <property type="term" value="P:thiamine biosynthetic process"/>
    <property type="evidence" value="ECO:0007669"/>
    <property type="project" value="InterPro"/>
</dbReference>
<protein>
    <submittedName>
        <fullName evidence="3">ABC transporter substrate-binding protein</fullName>
    </submittedName>
</protein>
<comment type="caution">
    <text evidence="3">The sequence shown here is derived from an EMBL/GenBank/DDBJ whole genome shotgun (WGS) entry which is preliminary data.</text>
</comment>
<dbReference type="RefSeq" id="WP_154425323.1">
    <property type="nucleotide sequence ID" value="NZ_VUNN01000010.1"/>
</dbReference>
<dbReference type="PANTHER" id="PTHR31528">
    <property type="entry name" value="4-AMINO-5-HYDROXYMETHYL-2-METHYLPYRIMIDINE PHOSPHATE SYNTHASE THI11-RELATED"/>
    <property type="match status" value="1"/>
</dbReference>
<sequence>MKKILVFLVVVISAMAMLFAQGANESQSKESQKGVEKFDLLLNWTIAADHAPYYVGIKNGWYEEAGIDLNVIIGQGSGYSAQMVDAGKCDVAICDAPVAFKFRNQGAEVKLIGIIFDKHPNSMYYYLDTGMKSPADVAGKTVAVPPTDGHKVMWPAFASMIGVDPNSVDFVNIDSTAKVSALASRNADVVFELLTGYPNFEAAMDTSLIGNFLWADYGFECYAHSYIASDKTCKEKGDLIAKFLDVTYRAWEWSIMHPEEAIDILAEYQPINKEALVKSLYIEQSFILTQRYKDHGIGWIDPEGIKATYNLVNNYQEKLTYPVSDIYDDSFLPKVPYTNIIVK</sequence>
<dbReference type="InterPro" id="IPR027939">
    <property type="entry name" value="NMT1/THI5"/>
</dbReference>
<proteinExistence type="predicted"/>
<dbReference type="Gene3D" id="3.40.190.10">
    <property type="entry name" value="Periplasmic binding protein-like II"/>
    <property type="match status" value="2"/>
</dbReference>
<dbReference type="AlphaFoldDB" id="A0A7X2TQC8"/>
<dbReference type="InterPro" id="IPR015168">
    <property type="entry name" value="SsuA/THI5"/>
</dbReference>
<evidence type="ECO:0000256" key="1">
    <source>
        <dbReference type="SAM" id="SignalP"/>
    </source>
</evidence>
<dbReference type="EMBL" id="VUNN01000010">
    <property type="protein sequence ID" value="MSU06349.1"/>
    <property type="molecule type" value="Genomic_DNA"/>
</dbReference>
<dbReference type="SUPFAM" id="SSF53850">
    <property type="entry name" value="Periplasmic binding protein-like II"/>
    <property type="match status" value="1"/>
</dbReference>
<dbReference type="Proteomes" id="UP000460549">
    <property type="component" value="Unassembled WGS sequence"/>
</dbReference>
<evidence type="ECO:0000313" key="4">
    <source>
        <dbReference type="Proteomes" id="UP000460549"/>
    </source>
</evidence>
<name>A0A7X2TQC8_9SPIO</name>
<accession>A0A7X2TQC8</accession>
<dbReference type="Pfam" id="PF09084">
    <property type="entry name" value="NMT1"/>
    <property type="match status" value="1"/>
</dbReference>
<dbReference type="PANTHER" id="PTHR31528:SF3">
    <property type="entry name" value="THIAMINE BIOSYNTHESIS PROTEIN HI_0357-RELATED"/>
    <property type="match status" value="1"/>
</dbReference>
<keyword evidence="1" id="KW-0732">Signal</keyword>
<organism evidence="3 4">
    <name type="scientific">Bullifex porci</name>
    <dbReference type="NCBI Taxonomy" id="2606638"/>
    <lineage>
        <taxon>Bacteria</taxon>
        <taxon>Pseudomonadati</taxon>
        <taxon>Spirochaetota</taxon>
        <taxon>Spirochaetia</taxon>
        <taxon>Spirochaetales</taxon>
        <taxon>Spirochaetaceae</taxon>
        <taxon>Bullifex</taxon>
    </lineage>
</organism>
<evidence type="ECO:0000259" key="2">
    <source>
        <dbReference type="Pfam" id="PF09084"/>
    </source>
</evidence>